<evidence type="ECO:0000256" key="11">
    <source>
        <dbReference type="ARBA" id="ARBA00023303"/>
    </source>
</evidence>
<dbReference type="GO" id="GO:0005886">
    <property type="term" value="C:plasma membrane"/>
    <property type="evidence" value="ECO:0007669"/>
    <property type="project" value="UniProtKB-SubCell"/>
</dbReference>
<evidence type="ECO:0000256" key="8">
    <source>
        <dbReference type="ARBA" id="ARBA00022989"/>
    </source>
</evidence>
<keyword evidence="6" id="KW-0303">Gap junction</keyword>
<feature type="non-terminal residue" evidence="13">
    <location>
        <position position="1"/>
    </location>
</feature>
<keyword evidence="14" id="KW-1185">Reference proteome</keyword>
<evidence type="ECO:0008006" key="15">
    <source>
        <dbReference type="Google" id="ProtNLM"/>
    </source>
</evidence>
<keyword evidence="3" id="KW-0813">Transport</keyword>
<comment type="subcellular location">
    <subcellularLocation>
        <location evidence="1">Cell junction</location>
        <location evidence="1">Gap junction</location>
    </subcellularLocation>
    <subcellularLocation>
        <location evidence="2">Cell membrane</location>
        <topology evidence="2">Multi-pass membrane protein</topology>
    </subcellularLocation>
</comment>
<dbReference type="GO" id="GO:0005921">
    <property type="term" value="C:gap junction"/>
    <property type="evidence" value="ECO:0007669"/>
    <property type="project" value="UniProtKB-SubCell"/>
</dbReference>
<dbReference type="EMBL" id="CATQJA010001460">
    <property type="protein sequence ID" value="CAJ0567313.1"/>
    <property type="molecule type" value="Genomic_DNA"/>
</dbReference>
<dbReference type="InterPro" id="IPR000990">
    <property type="entry name" value="Innexin"/>
</dbReference>
<name>A0AA36CE64_9BILA</name>
<evidence type="ECO:0000256" key="12">
    <source>
        <dbReference type="SAM" id="MobiDB-lite"/>
    </source>
</evidence>
<dbReference type="GO" id="GO:0005243">
    <property type="term" value="F:gap junction channel activity"/>
    <property type="evidence" value="ECO:0007669"/>
    <property type="project" value="TreeGrafter"/>
</dbReference>
<dbReference type="PANTHER" id="PTHR11893:SF46">
    <property type="entry name" value="INNEXIN-12"/>
    <property type="match status" value="1"/>
</dbReference>
<evidence type="ECO:0000256" key="2">
    <source>
        <dbReference type="ARBA" id="ARBA00004651"/>
    </source>
</evidence>
<evidence type="ECO:0000256" key="5">
    <source>
        <dbReference type="ARBA" id="ARBA00022692"/>
    </source>
</evidence>
<evidence type="ECO:0000256" key="9">
    <source>
        <dbReference type="ARBA" id="ARBA00023065"/>
    </source>
</evidence>
<evidence type="ECO:0000256" key="10">
    <source>
        <dbReference type="ARBA" id="ARBA00023136"/>
    </source>
</evidence>
<evidence type="ECO:0000256" key="6">
    <source>
        <dbReference type="ARBA" id="ARBA00022868"/>
    </source>
</evidence>
<evidence type="ECO:0000256" key="1">
    <source>
        <dbReference type="ARBA" id="ARBA00004610"/>
    </source>
</evidence>
<keyword evidence="8" id="KW-1133">Transmembrane helix</keyword>
<gene>
    <name evidence="13" type="ORF">MSPICULIGERA_LOCUS5869</name>
</gene>
<protein>
    <recommendedName>
        <fullName evidence="15">Innexin</fullName>
    </recommendedName>
</protein>
<evidence type="ECO:0000256" key="4">
    <source>
        <dbReference type="ARBA" id="ARBA00022475"/>
    </source>
</evidence>
<keyword evidence="9" id="KW-0406">Ion transport</keyword>
<keyword evidence="7" id="KW-0965">Cell junction</keyword>
<proteinExistence type="predicted"/>
<keyword evidence="5" id="KW-0812">Transmembrane</keyword>
<feature type="compositionally biased region" description="Basic and acidic residues" evidence="12">
    <location>
        <begin position="146"/>
        <end position="157"/>
    </location>
</feature>
<evidence type="ECO:0000256" key="3">
    <source>
        <dbReference type="ARBA" id="ARBA00022448"/>
    </source>
</evidence>
<comment type="caution">
    <text evidence="13">The sequence shown here is derived from an EMBL/GenBank/DDBJ whole genome shotgun (WGS) entry which is preliminary data.</text>
</comment>
<sequence>MLTKVLFVANALLQFVLLKGFLGVDTFFWGLQVFNDICSGREWPQSGNFPRVTFCDFEVRVLGNLHRHSVQSCIPCSTGSPPPSPRPMERKVVRHYIEKIDPPTGDAEYDHHKRQLEEFVVDKLRTDGVFVLRLIMTLWQDFVKERGSRPPPYEKPKLLQGGLLPEKDQESAF</sequence>
<organism evidence="13 14">
    <name type="scientific">Mesorhabditis spiculigera</name>
    <dbReference type="NCBI Taxonomy" id="96644"/>
    <lineage>
        <taxon>Eukaryota</taxon>
        <taxon>Metazoa</taxon>
        <taxon>Ecdysozoa</taxon>
        <taxon>Nematoda</taxon>
        <taxon>Chromadorea</taxon>
        <taxon>Rhabditida</taxon>
        <taxon>Rhabditina</taxon>
        <taxon>Rhabditomorpha</taxon>
        <taxon>Rhabditoidea</taxon>
        <taxon>Rhabditidae</taxon>
        <taxon>Mesorhabditinae</taxon>
        <taxon>Mesorhabditis</taxon>
    </lineage>
</organism>
<evidence type="ECO:0000313" key="14">
    <source>
        <dbReference type="Proteomes" id="UP001177023"/>
    </source>
</evidence>
<dbReference type="GO" id="GO:0034220">
    <property type="term" value="P:monoatomic ion transmembrane transport"/>
    <property type="evidence" value="ECO:0007669"/>
    <property type="project" value="UniProtKB-KW"/>
</dbReference>
<keyword evidence="10" id="KW-0472">Membrane</keyword>
<feature type="region of interest" description="Disordered" evidence="12">
    <location>
        <begin position="146"/>
        <end position="173"/>
    </location>
</feature>
<dbReference type="Pfam" id="PF00876">
    <property type="entry name" value="Innexin"/>
    <property type="match status" value="1"/>
</dbReference>
<evidence type="ECO:0000313" key="13">
    <source>
        <dbReference type="EMBL" id="CAJ0567313.1"/>
    </source>
</evidence>
<keyword evidence="11" id="KW-0407">Ion channel</keyword>
<keyword evidence="4" id="KW-1003">Cell membrane</keyword>
<reference evidence="13" key="1">
    <citation type="submission" date="2023-06" db="EMBL/GenBank/DDBJ databases">
        <authorList>
            <person name="Delattre M."/>
        </authorList>
    </citation>
    <scope>NUCLEOTIDE SEQUENCE</scope>
    <source>
        <strain evidence="13">AF72</strain>
    </source>
</reference>
<dbReference type="Proteomes" id="UP001177023">
    <property type="component" value="Unassembled WGS sequence"/>
</dbReference>
<dbReference type="AlphaFoldDB" id="A0AA36CE64"/>
<evidence type="ECO:0000256" key="7">
    <source>
        <dbReference type="ARBA" id="ARBA00022949"/>
    </source>
</evidence>
<accession>A0AA36CE64</accession>
<dbReference type="PANTHER" id="PTHR11893">
    <property type="entry name" value="INNEXIN"/>
    <property type="match status" value="1"/>
</dbReference>